<dbReference type="EMBL" id="LGST01000022">
    <property type="protein sequence ID" value="KND99600.1"/>
    <property type="molecule type" value="Genomic_DNA"/>
</dbReference>
<dbReference type="AlphaFoldDB" id="A0A0L0P0V8"/>
<protein>
    <submittedName>
        <fullName evidence="1">Uncharacterized protein</fullName>
    </submittedName>
</protein>
<evidence type="ECO:0000313" key="2">
    <source>
        <dbReference type="Proteomes" id="UP000037122"/>
    </source>
</evidence>
<reference evidence="2" key="1">
    <citation type="journal article" date="2015" name="BMC Genomics">
        <title>Draft genome of a commonly misdiagnosed multidrug resistant pathogen Candida auris.</title>
        <authorList>
            <person name="Chatterjee S."/>
            <person name="Alampalli S.V."/>
            <person name="Nageshan R.K."/>
            <person name="Chettiar S.T."/>
            <person name="Joshi S."/>
            <person name="Tatu U.S."/>
        </authorList>
    </citation>
    <scope>NUCLEOTIDE SEQUENCE [LARGE SCALE GENOMIC DNA]</scope>
    <source>
        <strain evidence="2">6684</strain>
    </source>
</reference>
<evidence type="ECO:0000313" key="1">
    <source>
        <dbReference type="EMBL" id="KND99600.1"/>
    </source>
</evidence>
<sequence length="79" mass="8697">MGSEPPNLEILLNFLVKHGESLDAYIFAVATCCRTTTESKHKDDDPQETRKFSITDLPFLAVADGIEVLQKTRCGISLG</sequence>
<proteinExistence type="predicted"/>
<gene>
    <name evidence="1" type="ORF">QG37_03390</name>
</gene>
<dbReference type="VEuPathDB" id="FungiDB:QG37_03390"/>
<comment type="caution">
    <text evidence="1">The sequence shown here is derived from an EMBL/GenBank/DDBJ whole genome shotgun (WGS) entry which is preliminary data.</text>
</comment>
<organism evidence="1 2">
    <name type="scientific">Candidozyma auris</name>
    <name type="common">Yeast</name>
    <name type="synonym">Candida auris</name>
    <dbReference type="NCBI Taxonomy" id="498019"/>
    <lineage>
        <taxon>Eukaryota</taxon>
        <taxon>Fungi</taxon>
        <taxon>Dikarya</taxon>
        <taxon>Ascomycota</taxon>
        <taxon>Saccharomycotina</taxon>
        <taxon>Pichiomycetes</taxon>
        <taxon>Metschnikowiaceae</taxon>
        <taxon>Candidozyma</taxon>
    </lineage>
</organism>
<name>A0A0L0P0V8_CANAR</name>
<dbReference type="Proteomes" id="UP000037122">
    <property type="component" value="Unassembled WGS sequence"/>
</dbReference>
<accession>A0A0L0P0V8</accession>